<reference evidence="1" key="2">
    <citation type="journal article" date="2023" name="IMA Fungus">
        <title>Comparative genomic study of the Penicillium genus elucidates a diverse pangenome and 15 lateral gene transfer events.</title>
        <authorList>
            <person name="Petersen C."/>
            <person name="Sorensen T."/>
            <person name="Nielsen M.R."/>
            <person name="Sondergaard T.E."/>
            <person name="Sorensen J.L."/>
            <person name="Fitzpatrick D.A."/>
            <person name="Frisvad J.C."/>
            <person name="Nielsen K.L."/>
        </authorList>
    </citation>
    <scope>NUCLEOTIDE SEQUENCE</scope>
    <source>
        <strain evidence="1">IBT 30761</strain>
    </source>
</reference>
<evidence type="ECO:0000313" key="1">
    <source>
        <dbReference type="EMBL" id="KAJ5090993.1"/>
    </source>
</evidence>
<protein>
    <submittedName>
        <fullName evidence="1">Uncharacterized protein</fullName>
    </submittedName>
</protein>
<dbReference type="EMBL" id="JAPQKI010000009">
    <property type="protein sequence ID" value="KAJ5090993.1"/>
    <property type="molecule type" value="Genomic_DNA"/>
</dbReference>
<keyword evidence="2" id="KW-1185">Reference proteome</keyword>
<dbReference type="AlphaFoldDB" id="A0A9W9EZU9"/>
<sequence>MPGVIYLEYVYYLEVDSAQSVRTRGGGQLEVLRGGQRAAPGVVDIDHHAKTHGGIVKNADLGETTNARKLDIDPCNFGSVGGYEIGHGEDTLFEDYRQASTMTHFCTVRRLPAWQFQRKRDILP</sequence>
<comment type="caution">
    <text evidence="1">The sequence shown here is derived from an EMBL/GenBank/DDBJ whole genome shotgun (WGS) entry which is preliminary data.</text>
</comment>
<proteinExistence type="predicted"/>
<dbReference type="RefSeq" id="XP_056472974.1">
    <property type="nucleotide sequence ID" value="XM_056622168.1"/>
</dbReference>
<evidence type="ECO:0000313" key="2">
    <source>
        <dbReference type="Proteomes" id="UP001149074"/>
    </source>
</evidence>
<reference evidence="1" key="1">
    <citation type="submission" date="2022-11" db="EMBL/GenBank/DDBJ databases">
        <authorList>
            <person name="Petersen C."/>
        </authorList>
    </citation>
    <scope>NUCLEOTIDE SEQUENCE</scope>
    <source>
        <strain evidence="1">IBT 30761</strain>
    </source>
</reference>
<dbReference type="Proteomes" id="UP001149074">
    <property type="component" value="Unassembled WGS sequence"/>
</dbReference>
<gene>
    <name evidence="1" type="ORF">N7532_009677</name>
</gene>
<dbReference type="GeneID" id="81361147"/>
<name>A0A9W9EZU9_9EURO</name>
<organism evidence="1 2">
    <name type="scientific">Penicillium argentinense</name>
    <dbReference type="NCBI Taxonomy" id="1131581"/>
    <lineage>
        <taxon>Eukaryota</taxon>
        <taxon>Fungi</taxon>
        <taxon>Dikarya</taxon>
        <taxon>Ascomycota</taxon>
        <taxon>Pezizomycotina</taxon>
        <taxon>Eurotiomycetes</taxon>
        <taxon>Eurotiomycetidae</taxon>
        <taxon>Eurotiales</taxon>
        <taxon>Aspergillaceae</taxon>
        <taxon>Penicillium</taxon>
    </lineage>
</organism>
<accession>A0A9W9EZU9</accession>